<evidence type="ECO:0000256" key="5">
    <source>
        <dbReference type="ARBA" id="ARBA00022692"/>
    </source>
</evidence>
<dbReference type="eggNOG" id="KOG1759">
    <property type="taxonomic scope" value="Eukaryota"/>
</dbReference>
<dbReference type="SUPFAM" id="SSF55331">
    <property type="entry name" value="Tautomerase/MIF"/>
    <property type="match status" value="1"/>
</dbReference>
<dbReference type="Gene3D" id="3.30.429.10">
    <property type="entry name" value="Macrophage Migration Inhibitory Factor"/>
    <property type="match status" value="1"/>
</dbReference>
<dbReference type="Gramene" id="OPUNC12G00500.3">
    <property type="protein sequence ID" value="OPUNC12G00500.3"/>
    <property type="gene ID" value="OPUNC12G00500"/>
</dbReference>
<feature type="transmembrane region" description="Helical" evidence="8">
    <location>
        <begin position="225"/>
        <end position="241"/>
    </location>
</feature>
<comment type="similarity">
    <text evidence="3">Belongs to the MIF family.</text>
</comment>
<dbReference type="InterPro" id="IPR004895">
    <property type="entry name" value="Prenylated_rab_accept_PRA1"/>
</dbReference>
<proteinExistence type="inferred from homology"/>
<evidence type="ECO:0008006" key="11">
    <source>
        <dbReference type="Google" id="ProtNLM"/>
    </source>
</evidence>
<accession>A0A0E0MIQ7</accession>
<comment type="function">
    <text evidence="1">May be involved in both secretory and endocytic intracellular trafficking in the endosomal/prevacuolar compartments.</text>
</comment>
<name>A0A0E0MIQ7_ORYPU</name>
<evidence type="ECO:0000256" key="1">
    <source>
        <dbReference type="ARBA" id="ARBA00002501"/>
    </source>
</evidence>
<reference evidence="9" key="1">
    <citation type="submission" date="2015-04" db="UniProtKB">
        <authorList>
            <consortium name="EnsemblPlants"/>
        </authorList>
    </citation>
    <scope>IDENTIFICATION</scope>
</reference>
<dbReference type="eggNOG" id="KOG3142">
    <property type="taxonomic scope" value="Eukaryota"/>
</dbReference>
<reference evidence="9" key="2">
    <citation type="submission" date="2018-05" db="EMBL/GenBank/DDBJ databases">
        <title>OpunRS2 (Oryza punctata Reference Sequence Version 2).</title>
        <authorList>
            <person name="Zhang J."/>
            <person name="Kudrna D."/>
            <person name="Lee S."/>
            <person name="Talag J."/>
            <person name="Welchert J."/>
            <person name="Wing R.A."/>
        </authorList>
    </citation>
    <scope>NUCLEOTIDE SEQUENCE [LARGE SCALE GENOMIC DNA]</scope>
</reference>
<dbReference type="Pfam" id="PF03208">
    <property type="entry name" value="PRA1"/>
    <property type="match status" value="1"/>
</dbReference>
<keyword evidence="5 8" id="KW-0812">Transmembrane</keyword>
<sequence>MPCLNVSTNVNLDGVDTSAVLADASKTVATIIGKPEAYVMVVLKGSVPMAFGGTQEPAAYGELVSIGGLNPDVNKKLSAGIASILESKLSIPKGRFYLKFYDSKGAADLLSSVSRASRRSSTMAAVSPPLLPTTVLPADTTVSPADANPAATRAFLARLLDSVKRALSGARPWPELIDRTALSRPDSLSDATARLRKNLAYFRVNYAAIVALSLAASLLAHPFSLAALLALLAAWCFLYLLRPSDAPPLAAFGRTFSDRETLGGLIVASAFVVFLTSVGSLIFSALALGAAIVCAHGAFRIPEDLFLDEPDQANAAASVNLLSFITSATGARV</sequence>
<evidence type="ECO:0000256" key="2">
    <source>
        <dbReference type="ARBA" id="ARBA00004141"/>
    </source>
</evidence>
<dbReference type="PANTHER" id="PTHR19317">
    <property type="entry name" value="PRENYLATED RAB ACCEPTOR 1-RELATED"/>
    <property type="match status" value="1"/>
</dbReference>
<dbReference type="GO" id="GO:0005783">
    <property type="term" value="C:endoplasmic reticulum"/>
    <property type="evidence" value="ECO:0007669"/>
    <property type="project" value="TreeGrafter"/>
</dbReference>
<comment type="similarity">
    <text evidence="4">Belongs to the PRA1 family.</text>
</comment>
<evidence type="ECO:0000256" key="8">
    <source>
        <dbReference type="SAM" id="Phobius"/>
    </source>
</evidence>
<dbReference type="GO" id="GO:0005794">
    <property type="term" value="C:Golgi apparatus"/>
    <property type="evidence" value="ECO:0007669"/>
    <property type="project" value="TreeGrafter"/>
</dbReference>
<evidence type="ECO:0000313" key="10">
    <source>
        <dbReference type="Proteomes" id="UP000026962"/>
    </source>
</evidence>
<feature type="transmembrane region" description="Helical" evidence="8">
    <location>
        <begin position="262"/>
        <end position="293"/>
    </location>
</feature>
<dbReference type="InterPro" id="IPR001398">
    <property type="entry name" value="Macrophage_inhib_fac"/>
</dbReference>
<evidence type="ECO:0000256" key="7">
    <source>
        <dbReference type="ARBA" id="ARBA00023136"/>
    </source>
</evidence>
<evidence type="ECO:0000313" key="9">
    <source>
        <dbReference type="EnsemblPlants" id="OPUNC12G00500.3"/>
    </source>
</evidence>
<protein>
    <recommendedName>
        <fullName evidence="11">PRA1 family protein</fullName>
    </recommendedName>
</protein>
<dbReference type="HOGENOM" id="CLU_835181_0_0_1"/>
<feature type="transmembrane region" description="Helical" evidence="8">
    <location>
        <begin position="200"/>
        <end position="219"/>
    </location>
</feature>
<dbReference type="GO" id="GO:0016020">
    <property type="term" value="C:membrane"/>
    <property type="evidence" value="ECO:0007669"/>
    <property type="project" value="UniProtKB-SubCell"/>
</dbReference>
<evidence type="ECO:0000256" key="6">
    <source>
        <dbReference type="ARBA" id="ARBA00022989"/>
    </source>
</evidence>
<organism evidence="9">
    <name type="scientific">Oryza punctata</name>
    <name type="common">Red rice</name>
    <dbReference type="NCBI Taxonomy" id="4537"/>
    <lineage>
        <taxon>Eukaryota</taxon>
        <taxon>Viridiplantae</taxon>
        <taxon>Streptophyta</taxon>
        <taxon>Embryophyta</taxon>
        <taxon>Tracheophyta</taxon>
        <taxon>Spermatophyta</taxon>
        <taxon>Magnoliopsida</taxon>
        <taxon>Liliopsida</taxon>
        <taxon>Poales</taxon>
        <taxon>Poaceae</taxon>
        <taxon>BOP clade</taxon>
        <taxon>Oryzoideae</taxon>
        <taxon>Oryzeae</taxon>
        <taxon>Oryzinae</taxon>
        <taxon>Oryza</taxon>
    </lineage>
</organism>
<keyword evidence="10" id="KW-1185">Reference proteome</keyword>
<evidence type="ECO:0000256" key="4">
    <source>
        <dbReference type="ARBA" id="ARBA00006483"/>
    </source>
</evidence>
<dbReference type="STRING" id="4537.A0A0E0MIQ7"/>
<keyword evidence="7 8" id="KW-0472">Membrane</keyword>
<dbReference type="GO" id="GO:0016192">
    <property type="term" value="P:vesicle-mediated transport"/>
    <property type="evidence" value="ECO:0007669"/>
    <property type="project" value="TreeGrafter"/>
</dbReference>
<dbReference type="Pfam" id="PF01187">
    <property type="entry name" value="MIF"/>
    <property type="match status" value="1"/>
</dbReference>
<dbReference type="EnsemblPlants" id="OPUNC12G00500.3">
    <property type="protein sequence ID" value="OPUNC12G00500.3"/>
    <property type="gene ID" value="OPUNC12G00500"/>
</dbReference>
<evidence type="ECO:0000256" key="3">
    <source>
        <dbReference type="ARBA" id="ARBA00005851"/>
    </source>
</evidence>
<dbReference type="InterPro" id="IPR014347">
    <property type="entry name" value="Tautomerase/MIF_sf"/>
</dbReference>
<dbReference type="Proteomes" id="UP000026962">
    <property type="component" value="Chromosome 12"/>
</dbReference>
<dbReference type="PANTHER" id="PTHR19317:SF96">
    <property type="entry name" value="PRA1 FAMILY PROTEIN"/>
    <property type="match status" value="1"/>
</dbReference>
<comment type="subcellular location">
    <subcellularLocation>
        <location evidence="2">Membrane</location>
        <topology evidence="2">Multi-pass membrane protein</topology>
    </subcellularLocation>
</comment>
<dbReference type="FunFam" id="3.30.429.10:FF:000004">
    <property type="entry name" value="Tautomerase/MIF superfamily protein"/>
    <property type="match status" value="1"/>
</dbReference>
<dbReference type="AlphaFoldDB" id="A0A0E0MIQ7"/>
<keyword evidence="6 8" id="KW-1133">Transmembrane helix</keyword>